<dbReference type="InterPro" id="IPR015424">
    <property type="entry name" value="PyrdxlP-dep_Trfase"/>
</dbReference>
<dbReference type="Pfam" id="PF01041">
    <property type="entry name" value="DegT_DnrJ_EryC1"/>
    <property type="match status" value="1"/>
</dbReference>
<dbReference type="PANTHER" id="PTHR30244:SF34">
    <property type="entry name" value="DTDP-4-AMINO-4,6-DIDEOXYGALACTOSE TRANSAMINASE"/>
    <property type="match status" value="1"/>
</dbReference>
<dbReference type="Gene3D" id="3.90.1150.10">
    <property type="entry name" value="Aspartate Aminotransferase, domain 1"/>
    <property type="match status" value="1"/>
</dbReference>
<dbReference type="EMBL" id="JAZDCT010000016">
    <property type="protein sequence ID" value="MEE1888739.1"/>
    <property type="molecule type" value="Genomic_DNA"/>
</dbReference>
<keyword evidence="4" id="KW-0808">Transferase</keyword>
<dbReference type="InterPro" id="IPR015421">
    <property type="entry name" value="PyrdxlP-dep_Trfase_major"/>
</dbReference>
<dbReference type="CDD" id="cd00616">
    <property type="entry name" value="AHBA_syn"/>
    <property type="match status" value="1"/>
</dbReference>
<accession>A0ABU7HBN6</accession>
<reference evidence="4" key="1">
    <citation type="submission" date="2024-01" db="EMBL/GenBank/DDBJ databases">
        <title>Unpublished Manusciprt.</title>
        <authorList>
            <person name="Duman M."/>
            <person name="Valdes E.G."/>
            <person name="Ajmi N."/>
            <person name="Altun S."/>
            <person name="Saticioglu I.B."/>
        </authorList>
    </citation>
    <scope>NUCLEOTIDE SEQUENCE</scope>
    <source>
        <strain evidence="4">137P</strain>
    </source>
</reference>
<keyword evidence="5" id="KW-1185">Reference proteome</keyword>
<evidence type="ECO:0000313" key="5">
    <source>
        <dbReference type="Proteomes" id="UP001354227"/>
    </source>
</evidence>
<dbReference type="InterPro" id="IPR000653">
    <property type="entry name" value="DegT/StrS_aminotransferase"/>
</dbReference>
<keyword evidence="4" id="KW-0032">Aminotransferase</keyword>
<comment type="similarity">
    <text evidence="2 3">Belongs to the DegT/DnrJ/EryC1 family.</text>
</comment>
<evidence type="ECO:0000313" key="4">
    <source>
        <dbReference type="EMBL" id="MEE1888739.1"/>
    </source>
</evidence>
<proteinExistence type="inferred from homology"/>
<dbReference type="RefSeq" id="WP_330104124.1">
    <property type="nucleotide sequence ID" value="NZ_JAZDCT010000016.1"/>
</dbReference>
<comment type="caution">
    <text evidence="4">The sequence shown here is derived from an EMBL/GenBank/DDBJ whole genome shotgun (WGS) entry which is preliminary data.</text>
</comment>
<dbReference type="GO" id="GO:0008483">
    <property type="term" value="F:transaminase activity"/>
    <property type="evidence" value="ECO:0007669"/>
    <property type="project" value="UniProtKB-KW"/>
</dbReference>
<dbReference type="EC" id="2.6.1.-" evidence="4"/>
<sequence>MAIQLFVPNFRVDECLAEIRECLEKGWTGLGFKTVAMEEDWKTYTGLPHAHFLSSNTVGLHLAIELYKTKFGWADDDEVITTPLTFVSTNHAILYAGMKPVFADVDQYLCLDPESVAKRITPKTKALIFVGIGGNTGQYEKIVKLCQDNGIKLILDAAHMSGSRLNGKHVGVDADVTVFSFQAVKNLPTADSGMICFKEKEDDDRVRKLTWLGINKDTYARTAAQGAYKWMYDVEELGYKYHGNSIMAAIGLVQLKYLDQDNAYRRQLASWYRENLANQPAIRIVDVAPGCESSTHLLQVRVSNRDELMVALNENQIYPGVHYRDNTEYGLYSFGEGTCPQAAQASREILSMPMHMGLTRADVDTVCDLLIRYAK</sequence>
<organism evidence="4 5">
    <name type="scientific">Pseudomonas carassii</name>
    <dbReference type="NCBI Taxonomy" id="3115855"/>
    <lineage>
        <taxon>Bacteria</taxon>
        <taxon>Pseudomonadati</taxon>
        <taxon>Pseudomonadota</taxon>
        <taxon>Gammaproteobacteria</taxon>
        <taxon>Pseudomonadales</taxon>
        <taxon>Pseudomonadaceae</taxon>
        <taxon>Pseudomonas</taxon>
    </lineage>
</organism>
<dbReference type="Gene3D" id="3.40.640.10">
    <property type="entry name" value="Type I PLP-dependent aspartate aminotransferase-like (Major domain)"/>
    <property type="match status" value="1"/>
</dbReference>
<evidence type="ECO:0000256" key="2">
    <source>
        <dbReference type="ARBA" id="ARBA00037999"/>
    </source>
</evidence>
<dbReference type="Proteomes" id="UP001354227">
    <property type="component" value="Unassembled WGS sequence"/>
</dbReference>
<dbReference type="PANTHER" id="PTHR30244">
    <property type="entry name" value="TRANSAMINASE"/>
    <property type="match status" value="1"/>
</dbReference>
<gene>
    <name evidence="4" type="ORF">V0R62_13835</name>
</gene>
<dbReference type="PIRSF" id="PIRSF000390">
    <property type="entry name" value="PLP_StrS"/>
    <property type="match status" value="1"/>
</dbReference>
<dbReference type="SUPFAM" id="SSF53383">
    <property type="entry name" value="PLP-dependent transferases"/>
    <property type="match status" value="1"/>
</dbReference>
<evidence type="ECO:0000256" key="1">
    <source>
        <dbReference type="ARBA" id="ARBA00022898"/>
    </source>
</evidence>
<dbReference type="InterPro" id="IPR015422">
    <property type="entry name" value="PyrdxlP-dep_Trfase_small"/>
</dbReference>
<name>A0ABU7HBN6_9PSED</name>
<keyword evidence="1 3" id="KW-0663">Pyridoxal phosphate</keyword>
<evidence type="ECO:0000256" key="3">
    <source>
        <dbReference type="RuleBase" id="RU004508"/>
    </source>
</evidence>
<protein>
    <submittedName>
        <fullName evidence="4">DegT/DnrJ/EryC1/StrS family aminotransferase</fullName>
        <ecNumber evidence="4">2.6.1.-</ecNumber>
    </submittedName>
</protein>